<dbReference type="Gene3D" id="2.60.120.650">
    <property type="entry name" value="Cupin"/>
    <property type="match status" value="1"/>
</dbReference>
<dbReference type="eggNOG" id="COG2850">
    <property type="taxonomic scope" value="Bacteria"/>
</dbReference>
<dbReference type="HOGENOM" id="CLU_955658_0_0_6"/>
<dbReference type="AlphaFoldDB" id="B0TXY9"/>
<evidence type="ECO:0000313" key="2">
    <source>
        <dbReference type="EMBL" id="ABZ87550.1"/>
    </source>
</evidence>
<reference evidence="2" key="1">
    <citation type="submission" date="2009-01" db="EMBL/GenBank/DDBJ databases">
        <title>Complete sequence of chromosome of Francisella philomiragia subsp. philomiragia ATCC 25017.</title>
        <authorList>
            <consortium name="US DOE Joint Genome Institute"/>
            <person name="Copeland A."/>
            <person name="Lucas S."/>
            <person name="Lapidus A."/>
            <person name="Barry K."/>
            <person name="Detter J.C."/>
            <person name="Glavina del Rio T."/>
            <person name="Hammon N."/>
            <person name="Israni S."/>
            <person name="Dalin E."/>
            <person name="Tice H."/>
            <person name="Pitluck S."/>
            <person name="Chain P."/>
            <person name="Malfatti S."/>
            <person name="Shin M."/>
            <person name="Vergez L."/>
            <person name="Schmutz J."/>
            <person name="Larimer F."/>
            <person name="Land M."/>
            <person name="Hauser L."/>
            <person name="Richardson P."/>
        </authorList>
    </citation>
    <scope>NUCLEOTIDE SEQUENCE</scope>
    <source>
        <strain evidence="2">ATCC 25017</strain>
    </source>
</reference>
<dbReference type="KEGG" id="fph:Fphi_1325"/>
<protein>
    <recommendedName>
        <fullName evidence="1">JmjC domain-containing protein</fullName>
    </recommendedName>
</protein>
<dbReference type="PANTHER" id="PTHR12461:SF105">
    <property type="entry name" value="HYPOXIA-INDUCIBLE FACTOR 1-ALPHA INHIBITOR"/>
    <property type="match status" value="1"/>
</dbReference>
<sequence>MENLKIDEIHGNIAAEEFMQQYFDIERPLIIREFAKDWEILKKWDKNYLRNALQKDPRVKSTKVYYTATIDFLKDDYELPSFILDLIENESSFKNSHPVRFWLNSRNNINHLHYDSNLENVFTIQVKGEKEWLLISPNTHVRNYPMSNFTIFNPMKNNLRNKHYYKITLNEGDLLYVPPLWQHMTTSKHKENININWTLTKKHTNTISLAFKREIERCLIHLKFKNSKFQKIYLSVNKKLPSFARVHWKYSSLTESSYKPSNSQLILRVFKELYSLIPAAISYPYIKKVYKNVDKVNKNNCNL</sequence>
<gene>
    <name evidence="2" type="ordered locus">Fphi_1325</name>
</gene>
<dbReference type="InterPro" id="IPR003347">
    <property type="entry name" value="JmjC_dom"/>
</dbReference>
<dbReference type="Pfam" id="PF13621">
    <property type="entry name" value="Cupin_8"/>
    <property type="match status" value="1"/>
</dbReference>
<name>B0TXY9_FRAP2</name>
<proteinExistence type="predicted"/>
<feature type="domain" description="JmjC" evidence="1">
    <location>
        <begin position="68"/>
        <end position="216"/>
    </location>
</feature>
<accession>B0TXY9</accession>
<dbReference type="EMBL" id="CP000937">
    <property type="protein sequence ID" value="ABZ87550.1"/>
    <property type="molecule type" value="Genomic_DNA"/>
</dbReference>
<dbReference type="InterPro" id="IPR041667">
    <property type="entry name" value="Cupin_8"/>
</dbReference>
<dbReference type="PROSITE" id="PS51184">
    <property type="entry name" value="JMJC"/>
    <property type="match status" value="1"/>
</dbReference>
<organism evidence="2">
    <name type="scientific">Francisella philomiragia subsp. philomiragia (strain ATCC 25017 / CCUG 19701 / FSC 153 / O#319-036)</name>
    <dbReference type="NCBI Taxonomy" id="484022"/>
    <lineage>
        <taxon>Bacteria</taxon>
        <taxon>Pseudomonadati</taxon>
        <taxon>Pseudomonadota</taxon>
        <taxon>Gammaproteobacteria</taxon>
        <taxon>Thiotrichales</taxon>
        <taxon>Francisellaceae</taxon>
        <taxon>Francisella</taxon>
    </lineage>
</organism>
<dbReference type="PANTHER" id="PTHR12461">
    <property type="entry name" value="HYPOXIA-INDUCIBLE FACTOR 1 ALPHA INHIBITOR-RELATED"/>
    <property type="match status" value="1"/>
</dbReference>
<evidence type="ECO:0000259" key="1">
    <source>
        <dbReference type="PROSITE" id="PS51184"/>
    </source>
</evidence>
<dbReference type="SUPFAM" id="SSF51197">
    <property type="entry name" value="Clavaminate synthase-like"/>
    <property type="match status" value="1"/>
</dbReference>